<protein>
    <submittedName>
        <fullName evidence="1">Uncharacterized protein</fullName>
    </submittedName>
</protein>
<name>A0A0E9PS11_ANGAN</name>
<organism evidence="1">
    <name type="scientific">Anguilla anguilla</name>
    <name type="common">European freshwater eel</name>
    <name type="synonym">Muraena anguilla</name>
    <dbReference type="NCBI Taxonomy" id="7936"/>
    <lineage>
        <taxon>Eukaryota</taxon>
        <taxon>Metazoa</taxon>
        <taxon>Chordata</taxon>
        <taxon>Craniata</taxon>
        <taxon>Vertebrata</taxon>
        <taxon>Euteleostomi</taxon>
        <taxon>Actinopterygii</taxon>
        <taxon>Neopterygii</taxon>
        <taxon>Teleostei</taxon>
        <taxon>Anguilliformes</taxon>
        <taxon>Anguillidae</taxon>
        <taxon>Anguilla</taxon>
    </lineage>
</organism>
<evidence type="ECO:0000313" key="1">
    <source>
        <dbReference type="EMBL" id="JAH06658.1"/>
    </source>
</evidence>
<reference evidence="1" key="1">
    <citation type="submission" date="2014-11" db="EMBL/GenBank/DDBJ databases">
        <authorList>
            <person name="Amaro Gonzalez C."/>
        </authorList>
    </citation>
    <scope>NUCLEOTIDE SEQUENCE</scope>
</reference>
<sequence length="46" mass="5277">MKNSPANPVLARTHLKHFSNVKKIAHFSRLSLCRVASDRLRPHTKI</sequence>
<dbReference type="AlphaFoldDB" id="A0A0E9PS11"/>
<dbReference type="EMBL" id="GBXM01101919">
    <property type="protein sequence ID" value="JAH06658.1"/>
    <property type="molecule type" value="Transcribed_RNA"/>
</dbReference>
<proteinExistence type="predicted"/>
<accession>A0A0E9PS11</accession>
<reference evidence="1" key="2">
    <citation type="journal article" date="2015" name="Fish Shellfish Immunol.">
        <title>Early steps in the European eel (Anguilla anguilla)-Vibrio vulnificus interaction in the gills: Role of the RtxA13 toxin.</title>
        <authorList>
            <person name="Callol A."/>
            <person name="Pajuelo D."/>
            <person name="Ebbesson L."/>
            <person name="Teles M."/>
            <person name="MacKenzie S."/>
            <person name="Amaro C."/>
        </authorList>
    </citation>
    <scope>NUCLEOTIDE SEQUENCE</scope>
</reference>